<keyword evidence="2" id="KW-0963">Cytoplasm</keyword>
<feature type="domain" description="HTH marR-type" evidence="6">
    <location>
        <begin position="20"/>
        <end position="150"/>
    </location>
</feature>
<evidence type="ECO:0000313" key="7">
    <source>
        <dbReference type="EMBL" id="REH54865.1"/>
    </source>
</evidence>
<dbReference type="AlphaFoldDB" id="A0A3E0I9P5"/>
<name>A0A3E0I9P5_9FLAO</name>
<evidence type="ECO:0000256" key="2">
    <source>
        <dbReference type="ARBA" id="ARBA00022490"/>
    </source>
</evidence>
<dbReference type="Gene3D" id="1.10.10.10">
    <property type="entry name" value="Winged helix-like DNA-binding domain superfamily/Winged helix DNA-binding domain"/>
    <property type="match status" value="1"/>
</dbReference>
<dbReference type="Proteomes" id="UP000256884">
    <property type="component" value="Unassembled WGS sequence"/>
</dbReference>
<evidence type="ECO:0000259" key="6">
    <source>
        <dbReference type="PROSITE" id="PS50995"/>
    </source>
</evidence>
<dbReference type="InterPro" id="IPR036388">
    <property type="entry name" value="WH-like_DNA-bd_sf"/>
</dbReference>
<proteinExistence type="predicted"/>
<dbReference type="PANTHER" id="PTHR33164">
    <property type="entry name" value="TRANSCRIPTIONAL REGULATOR, MARR FAMILY"/>
    <property type="match status" value="1"/>
</dbReference>
<comment type="subcellular location">
    <subcellularLocation>
        <location evidence="1">Cytoplasm</location>
    </subcellularLocation>
</comment>
<accession>A0A3E0I9P5</accession>
<dbReference type="PRINTS" id="PR00598">
    <property type="entry name" value="HTHMARR"/>
</dbReference>
<keyword evidence="3" id="KW-0805">Transcription regulation</keyword>
<dbReference type="PROSITE" id="PS50995">
    <property type="entry name" value="HTH_MARR_2"/>
    <property type="match status" value="1"/>
</dbReference>
<evidence type="ECO:0000313" key="8">
    <source>
        <dbReference type="Proteomes" id="UP000256884"/>
    </source>
</evidence>
<keyword evidence="4 7" id="KW-0238">DNA-binding</keyword>
<dbReference type="GO" id="GO:0003677">
    <property type="term" value="F:DNA binding"/>
    <property type="evidence" value="ECO:0007669"/>
    <property type="project" value="UniProtKB-KW"/>
</dbReference>
<organism evidence="7 8">
    <name type="scientific">Tenacibaculum gallaicum</name>
    <dbReference type="NCBI Taxonomy" id="561505"/>
    <lineage>
        <taxon>Bacteria</taxon>
        <taxon>Pseudomonadati</taxon>
        <taxon>Bacteroidota</taxon>
        <taxon>Flavobacteriia</taxon>
        <taxon>Flavobacteriales</taxon>
        <taxon>Flavobacteriaceae</taxon>
        <taxon>Tenacibaculum</taxon>
    </lineage>
</organism>
<evidence type="ECO:0000256" key="3">
    <source>
        <dbReference type="ARBA" id="ARBA00023015"/>
    </source>
</evidence>
<keyword evidence="8" id="KW-1185">Reference proteome</keyword>
<dbReference type="SUPFAM" id="SSF46785">
    <property type="entry name" value="Winged helix' DNA-binding domain"/>
    <property type="match status" value="1"/>
</dbReference>
<dbReference type="GO" id="GO:0005737">
    <property type="term" value="C:cytoplasm"/>
    <property type="evidence" value="ECO:0007669"/>
    <property type="project" value="UniProtKB-SubCell"/>
</dbReference>
<dbReference type="GO" id="GO:0006950">
    <property type="term" value="P:response to stress"/>
    <property type="evidence" value="ECO:0007669"/>
    <property type="project" value="TreeGrafter"/>
</dbReference>
<evidence type="ECO:0000256" key="1">
    <source>
        <dbReference type="ARBA" id="ARBA00004496"/>
    </source>
</evidence>
<comment type="caution">
    <text evidence="7">The sequence shown here is derived from an EMBL/GenBank/DDBJ whole genome shotgun (WGS) entry which is preliminary data.</text>
</comment>
<dbReference type="SMART" id="SM00347">
    <property type="entry name" value="HTH_MARR"/>
    <property type="match status" value="1"/>
</dbReference>
<dbReference type="PANTHER" id="PTHR33164:SF5">
    <property type="entry name" value="ORGANIC HYDROPEROXIDE RESISTANCE TRANSCRIPTIONAL REGULATOR"/>
    <property type="match status" value="1"/>
</dbReference>
<sequence>MYNIFVLLFKSIMSEQLKLTNQVCFPVYTLAKEVISLYRPILKELDLTYPQYLVMLVLWEEGDQNVSEIGAKLNLDSGTLTPLLKRLEQKKLLERKRELTDERVVKINLTEHGKNIQEKAACVPSLIMTSLNISADKLTELKNIIEHILNQINKKDETNL</sequence>
<dbReference type="InterPro" id="IPR039422">
    <property type="entry name" value="MarR/SlyA-like"/>
</dbReference>
<evidence type="ECO:0000256" key="4">
    <source>
        <dbReference type="ARBA" id="ARBA00023125"/>
    </source>
</evidence>
<dbReference type="FunFam" id="1.10.10.10:FF:000163">
    <property type="entry name" value="MarR family transcriptional regulator"/>
    <property type="match status" value="1"/>
</dbReference>
<reference evidence="7 8" key="1">
    <citation type="submission" date="2018-08" db="EMBL/GenBank/DDBJ databases">
        <title>Genomic Encyclopedia of Type Strains, Phase IV (KMG-IV): sequencing the most valuable type-strain genomes for metagenomic binning, comparative biology and taxonomic classification.</title>
        <authorList>
            <person name="Goeker M."/>
        </authorList>
    </citation>
    <scope>NUCLEOTIDE SEQUENCE [LARGE SCALE GENOMIC DNA]</scope>
    <source>
        <strain evidence="7 8">DSM 18841</strain>
    </source>
</reference>
<evidence type="ECO:0000256" key="5">
    <source>
        <dbReference type="ARBA" id="ARBA00023163"/>
    </source>
</evidence>
<dbReference type="InterPro" id="IPR036390">
    <property type="entry name" value="WH_DNA-bd_sf"/>
</dbReference>
<dbReference type="EMBL" id="QUNS01000002">
    <property type="protein sequence ID" value="REH54865.1"/>
    <property type="molecule type" value="Genomic_DNA"/>
</dbReference>
<dbReference type="Pfam" id="PF22381">
    <property type="entry name" value="Staph_reg_Sar_Rot"/>
    <property type="match status" value="1"/>
</dbReference>
<dbReference type="GO" id="GO:0003700">
    <property type="term" value="F:DNA-binding transcription factor activity"/>
    <property type="evidence" value="ECO:0007669"/>
    <property type="project" value="InterPro"/>
</dbReference>
<keyword evidence="5" id="KW-0804">Transcription</keyword>
<dbReference type="InterPro" id="IPR000835">
    <property type="entry name" value="HTH_MarR-typ"/>
</dbReference>
<gene>
    <name evidence="7" type="ORF">C7448_102393</name>
</gene>
<protein>
    <submittedName>
        <fullName evidence="7">DNA-binding MarR family transcriptional regulator</fullName>
    </submittedName>
</protein>
<dbReference type="InterPro" id="IPR055166">
    <property type="entry name" value="Transc_reg_Sar_Rot_HTH"/>
</dbReference>